<feature type="compositionally biased region" description="Polar residues" evidence="5">
    <location>
        <begin position="45"/>
        <end position="55"/>
    </location>
</feature>
<dbReference type="GO" id="GO:0005771">
    <property type="term" value="C:multivesicular body"/>
    <property type="evidence" value="ECO:0007669"/>
    <property type="project" value="TreeGrafter"/>
</dbReference>
<evidence type="ECO:0000256" key="2">
    <source>
        <dbReference type="ARBA" id="ARBA00023054"/>
    </source>
</evidence>
<organism evidence="6 7">
    <name type="scientific">Folsomia candida</name>
    <name type="common">Springtail</name>
    <dbReference type="NCBI Taxonomy" id="158441"/>
    <lineage>
        <taxon>Eukaryota</taxon>
        <taxon>Metazoa</taxon>
        <taxon>Ecdysozoa</taxon>
        <taxon>Arthropoda</taxon>
        <taxon>Hexapoda</taxon>
        <taxon>Collembola</taxon>
        <taxon>Entomobryomorpha</taxon>
        <taxon>Isotomoidea</taxon>
        <taxon>Isotomidae</taxon>
        <taxon>Proisotominae</taxon>
        <taxon>Folsomia</taxon>
    </lineage>
</organism>
<dbReference type="InterPro" id="IPR005024">
    <property type="entry name" value="Snf7_fam"/>
</dbReference>
<evidence type="ECO:0000256" key="4">
    <source>
        <dbReference type="SAM" id="Coils"/>
    </source>
</evidence>
<dbReference type="GO" id="GO:0032511">
    <property type="term" value="P:late endosome to vacuole transport via multivesicular body sorting pathway"/>
    <property type="evidence" value="ECO:0007669"/>
    <property type="project" value="TreeGrafter"/>
</dbReference>
<feature type="region of interest" description="Disordered" evidence="5">
    <location>
        <begin position="1"/>
        <end position="78"/>
    </location>
</feature>
<dbReference type="Proteomes" id="UP000198287">
    <property type="component" value="Unassembled WGS sequence"/>
</dbReference>
<evidence type="ECO:0000313" key="6">
    <source>
        <dbReference type="EMBL" id="OXA51510.1"/>
    </source>
</evidence>
<proteinExistence type="inferred from homology"/>
<dbReference type="AlphaFoldDB" id="A0A226E2L6"/>
<feature type="coiled-coil region" evidence="4">
    <location>
        <begin position="178"/>
        <end position="208"/>
    </location>
</feature>
<evidence type="ECO:0000256" key="1">
    <source>
        <dbReference type="ARBA" id="ARBA00006190"/>
    </source>
</evidence>
<dbReference type="Gene3D" id="6.10.140.1230">
    <property type="match status" value="1"/>
</dbReference>
<dbReference type="PANTHER" id="PTHR22761:SF12">
    <property type="entry name" value="CHARGED MULTIVESICULAR BODY PROTEIN 5"/>
    <property type="match status" value="1"/>
</dbReference>
<evidence type="ECO:0000256" key="5">
    <source>
        <dbReference type="SAM" id="MobiDB-lite"/>
    </source>
</evidence>
<dbReference type="STRING" id="158441.A0A226E2L6"/>
<gene>
    <name evidence="6" type="ORF">Fcan01_13118</name>
</gene>
<dbReference type="GO" id="GO:0006900">
    <property type="term" value="P:vesicle budding from membrane"/>
    <property type="evidence" value="ECO:0007669"/>
    <property type="project" value="TreeGrafter"/>
</dbReference>
<comment type="caution">
    <text evidence="6">The sequence shown here is derived from an EMBL/GenBank/DDBJ whole genome shotgun (WGS) entry which is preliminary data.</text>
</comment>
<keyword evidence="2 4" id="KW-0175">Coiled coil</keyword>
<protein>
    <recommendedName>
        <fullName evidence="3">Charged multivesicular body protein 5</fullName>
    </recommendedName>
</protein>
<feature type="compositionally biased region" description="Pro residues" evidence="5">
    <location>
        <begin position="23"/>
        <end position="42"/>
    </location>
</feature>
<evidence type="ECO:0000313" key="7">
    <source>
        <dbReference type="Proteomes" id="UP000198287"/>
    </source>
</evidence>
<dbReference type="PANTHER" id="PTHR22761">
    <property type="entry name" value="CHARGED MULTIVESICULAR BODY PROTEIN"/>
    <property type="match status" value="1"/>
</dbReference>
<sequence length="307" mass="33983">MKRIIGIPFPKKSSEKPEGSQPPIAPPPPQVSPPPQASPPTNSPDQQTTPTSQNPPLAKQPGGLFNRLWNKAPQPGLSQLITSTDNKVEDLERKIAQCETDLKMVSIRLRKVQEGSTKANLRAKAQGIIQRKKRFEQQAETLRQQSFNFEQTNITLKSTKDAVQAVVAMKQGVKELKKAQKKVNLESVEDLHDELEQLFETSEDVQDVLASDLNMPIIDDKELEEQLELLGEEFVADGDASYLDAAQDASFSHRRNLMSVTPPHQLGGRVVASARDAEDLIYPVNPNLINLQDPSSGVNDILFDPSK</sequence>
<accession>A0A226E2L6</accession>
<evidence type="ECO:0000256" key="3">
    <source>
        <dbReference type="ARBA" id="ARBA00041078"/>
    </source>
</evidence>
<keyword evidence="7" id="KW-1185">Reference proteome</keyword>
<reference evidence="6 7" key="1">
    <citation type="submission" date="2015-12" db="EMBL/GenBank/DDBJ databases">
        <title>The genome of Folsomia candida.</title>
        <authorList>
            <person name="Faddeeva A."/>
            <person name="Derks M.F."/>
            <person name="Anvar Y."/>
            <person name="Smit S."/>
            <person name="Van Straalen N."/>
            <person name="Roelofs D."/>
        </authorList>
    </citation>
    <scope>NUCLEOTIDE SEQUENCE [LARGE SCALE GENOMIC DNA]</scope>
    <source>
        <strain evidence="6 7">VU population</strain>
        <tissue evidence="6">Whole body</tissue>
    </source>
</reference>
<dbReference type="EMBL" id="LNIX01000007">
    <property type="protein sequence ID" value="OXA51510.1"/>
    <property type="molecule type" value="Genomic_DNA"/>
</dbReference>
<name>A0A226E2L6_FOLCA</name>
<comment type="similarity">
    <text evidence="1">Belongs to the SNF7 family.</text>
</comment>
<dbReference type="OrthoDB" id="3973241at2759"/>
<dbReference type="Pfam" id="PF03357">
    <property type="entry name" value="Snf7"/>
    <property type="match status" value="1"/>
</dbReference>
<feature type="coiled-coil region" evidence="4">
    <location>
        <begin position="81"/>
        <end position="145"/>
    </location>
</feature>